<evidence type="ECO:0000256" key="1">
    <source>
        <dbReference type="ARBA" id="ARBA00022692"/>
    </source>
</evidence>
<feature type="transmembrane region" description="Helical" evidence="6">
    <location>
        <begin position="85"/>
        <end position="104"/>
    </location>
</feature>
<name>B4NL79_DROWI</name>
<dbReference type="eggNOG" id="KOG4783">
    <property type="taxonomic scope" value="Eukaryota"/>
</dbReference>
<dbReference type="OrthoDB" id="160405at2759"/>
<keyword evidence="2" id="KW-0256">Endoplasmic reticulum</keyword>
<evidence type="ECO:0000256" key="2">
    <source>
        <dbReference type="ARBA" id="ARBA00022824"/>
    </source>
</evidence>
<dbReference type="InterPro" id="IPR019013">
    <property type="entry name" value="Vma21"/>
</dbReference>
<keyword evidence="4 6" id="KW-0472">Membrane</keyword>
<accession>B4NL79</accession>
<reference evidence="7 8" key="1">
    <citation type="journal article" date="2007" name="Nature">
        <title>Evolution of genes and genomes on the Drosophila phylogeny.</title>
        <authorList>
            <consortium name="Drosophila 12 Genomes Consortium"/>
            <person name="Clark A.G."/>
            <person name="Eisen M.B."/>
            <person name="Smith D.R."/>
            <person name="Bergman C.M."/>
            <person name="Oliver B."/>
            <person name="Markow T.A."/>
            <person name="Kaufman T.C."/>
            <person name="Kellis M."/>
            <person name="Gelbart W."/>
            <person name="Iyer V.N."/>
            <person name="Pollard D.A."/>
            <person name="Sackton T.B."/>
            <person name="Larracuente A.M."/>
            <person name="Singh N.D."/>
            <person name="Abad J.P."/>
            <person name="Abt D.N."/>
            <person name="Adryan B."/>
            <person name="Aguade M."/>
            <person name="Akashi H."/>
            <person name="Anderson W.W."/>
            <person name="Aquadro C.F."/>
            <person name="Ardell D.H."/>
            <person name="Arguello R."/>
            <person name="Artieri C.G."/>
            <person name="Barbash D.A."/>
            <person name="Barker D."/>
            <person name="Barsanti P."/>
            <person name="Batterham P."/>
            <person name="Batzoglou S."/>
            <person name="Begun D."/>
            <person name="Bhutkar A."/>
            <person name="Blanco E."/>
            <person name="Bosak S.A."/>
            <person name="Bradley R.K."/>
            <person name="Brand A.D."/>
            <person name="Brent M.R."/>
            <person name="Brooks A.N."/>
            <person name="Brown R.H."/>
            <person name="Butlin R.K."/>
            <person name="Caggese C."/>
            <person name="Calvi B.R."/>
            <person name="Bernardo de Carvalho A."/>
            <person name="Caspi A."/>
            <person name="Castrezana S."/>
            <person name="Celniker S.E."/>
            <person name="Chang J.L."/>
            <person name="Chapple C."/>
            <person name="Chatterji S."/>
            <person name="Chinwalla A."/>
            <person name="Civetta A."/>
            <person name="Clifton S.W."/>
            <person name="Comeron J.M."/>
            <person name="Costello J.C."/>
            <person name="Coyne J.A."/>
            <person name="Daub J."/>
            <person name="David R.G."/>
            <person name="Delcher A.L."/>
            <person name="Delehaunty K."/>
            <person name="Do C.B."/>
            <person name="Ebling H."/>
            <person name="Edwards K."/>
            <person name="Eickbush T."/>
            <person name="Evans J.D."/>
            <person name="Filipski A."/>
            <person name="Findeiss S."/>
            <person name="Freyhult E."/>
            <person name="Fulton L."/>
            <person name="Fulton R."/>
            <person name="Garcia A.C."/>
            <person name="Gardiner A."/>
            <person name="Garfield D.A."/>
            <person name="Garvin B.E."/>
            <person name="Gibson G."/>
            <person name="Gilbert D."/>
            <person name="Gnerre S."/>
            <person name="Godfrey J."/>
            <person name="Good R."/>
            <person name="Gotea V."/>
            <person name="Gravely B."/>
            <person name="Greenberg A.J."/>
            <person name="Griffiths-Jones S."/>
            <person name="Gross S."/>
            <person name="Guigo R."/>
            <person name="Gustafson E.A."/>
            <person name="Haerty W."/>
            <person name="Hahn M.W."/>
            <person name="Halligan D.L."/>
            <person name="Halpern A.L."/>
            <person name="Halter G.M."/>
            <person name="Han M.V."/>
            <person name="Heger A."/>
            <person name="Hillier L."/>
            <person name="Hinrichs A.S."/>
            <person name="Holmes I."/>
            <person name="Hoskins R.A."/>
            <person name="Hubisz M.J."/>
            <person name="Hultmark D."/>
            <person name="Huntley M.A."/>
            <person name="Jaffe D.B."/>
            <person name="Jagadeeshan S."/>
            <person name="Jeck W.R."/>
            <person name="Johnson J."/>
            <person name="Jones C.D."/>
            <person name="Jordan W.C."/>
            <person name="Karpen G.H."/>
            <person name="Kataoka E."/>
            <person name="Keightley P.D."/>
            <person name="Kheradpour P."/>
            <person name="Kirkness E.F."/>
            <person name="Koerich L.B."/>
            <person name="Kristiansen K."/>
            <person name="Kudrna D."/>
            <person name="Kulathinal R.J."/>
            <person name="Kumar S."/>
            <person name="Kwok R."/>
            <person name="Lander E."/>
            <person name="Langley C.H."/>
            <person name="Lapoint R."/>
            <person name="Lazzaro B.P."/>
            <person name="Lee S.J."/>
            <person name="Levesque L."/>
            <person name="Li R."/>
            <person name="Lin C.F."/>
            <person name="Lin M.F."/>
            <person name="Lindblad-Toh K."/>
            <person name="Llopart A."/>
            <person name="Long M."/>
            <person name="Low L."/>
            <person name="Lozovsky E."/>
            <person name="Lu J."/>
            <person name="Luo M."/>
            <person name="Machado C.A."/>
            <person name="Makalowski W."/>
            <person name="Marzo M."/>
            <person name="Matsuda M."/>
            <person name="Matzkin L."/>
            <person name="McAllister B."/>
            <person name="McBride C.S."/>
            <person name="McKernan B."/>
            <person name="McKernan K."/>
            <person name="Mendez-Lago M."/>
            <person name="Minx P."/>
            <person name="Mollenhauer M.U."/>
            <person name="Montooth K."/>
            <person name="Mount S.M."/>
            <person name="Mu X."/>
            <person name="Myers E."/>
            <person name="Negre B."/>
            <person name="Newfeld S."/>
            <person name="Nielsen R."/>
            <person name="Noor M.A."/>
            <person name="O'Grady P."/>
            <person name="Pachter L."/>
            <person name="Papaceit M."/>
            <person name="Parisi M.J."/>
            <person name="Parisi M."/>
            <person name="Parts L."/>
            <person name="Pedersen J.S."/>
            <person name="Pesole G."/>
            <person name="Phillippy A.M."/>
            <person name="Ponting C.P."/>
            <person name="Pop M."/>
            <person name="Porcelli D."/>
            <person name="Powell J.R."/>
            <person name="Prohaska S."/>
            <person name="Pruitt K."/>
            <person name="Puig M."/>
            <person name="Quesneville H."/>
            <person name="Ram K.R."/>
            <person name="Rand D."/>
            <person name="Rasmussen M.D."/>
            <person name="Reed L.K."/>
            <person name="Reenan R."/>
            <person name="Reily A."/>
            <person name="Remington K.A."/>
            <person name="Rieger T.T."/>
            <person name="Ritchie M.G."/>
            <person name="Robin C."/>
            <person name="Rogers Y.H."/>
            <person name="Rohde C."/>
            <person name="Rozas J."/>
            <person name="Rubenfield M.J."/>
            <person name="Ruiz A."/>
            <person name="Russo S."/>
            <person name="Salzberg S.L."/>
            <person name="Sanchez-Gracia A."/>
            <person name="Saranga D.J."/>
            <person name="Sato H."/>
            <person name="Schaeffer S.W."/>
            <person name="Schatz M.C."/>
            <person name="Schlenke T."/>
            <person name="Schwartz R."/>
            <person name="Segarra C."/>
            <person name="Singh R.S."/>
            <person name="Sirot L."/>
            <person name="Sirota M."/>
            <person name="Sisneros N.B."/>
            <person name="Smith C.D."/>
            <person name="Smith T.F."/>
            <person name="Spieth J."/>
            <person name="Stage D.E."/>
            <person name="Stark A."/>
            <person name="Stephan W."/>
            <person name="Strausberg R.L."/>
            <person name="Strempel S."/>
            <person name="Sturgill D."/>
            <person name="Sutton G."/>
            <person name="Sutton G.G."/>
            <person name="Tao W."/>
            <person name="Teichmann S."/>
            <person name="Tobari Y.N."/>
            <person name="Tomimura Y."/>
            <person name="Tsolas J.M."/>
            <person name="Valente V.L."/>
            <person name="Venter E."/>
            <person name="Venter J.C."/>
            <person name="Vicario S."/>
            <person name="Vieira F.G."/>
            <person name="Vilella A.J."/>
            <person name="Villasante A."/>
            <person name="Walenz B."/>
            <person name="Wang J."/>
            <person name="Wasserman M."/>
            <person name="Watts T."/>
            <person name="Wilson D."/>
            <person name="Wilson R.K."/>
            <person name="Wing R.A."/>
            <person name="Wolfner M.F."/>
            <person name="Wong A."/>
            <person name="Wong G.K."/>
            <person name="Wu C.I."/>
            <person name="Wu G."/>
            <person name="Yamamoto D."/>
            <person name="Yang H.P."/>
            <person name="Yang S.P."/>
            <person name="Yorke J.A."/>
            <person name="Yoshida K."/>
            <person name="Zdobnov E."/>
            <person name="Zhang P."/>
            <person name="Zhang Y."/>
            <person name="Zimin A.V."/>
            <person name="Baldwin J."/>
            <person name="Abdouelleil A."/>
            <person name="Abdulkadir J."/>
            <person name="Abebe A."/>
            <person name="Abera B."/>
            <person name="Abreu J."/>
            <person name="Acer S.C."/>
            <person name="Aftuck L."/>
            <person name="Alexander A."/>
            <person name="An P."/>
            <person name="Anderson E."/>
            <person name="Anderson S."/>
            <person name="Arachi H."/>
            <person name="Azer M."/>
            <person name="Bachantsang P."/>
            <person name="Barry A."/>
            <person name="Bayul T."/>
            <person name="Berlin A."/>
            <person name="Bessette D."/>
            <person name="Bloom T."/>
            <person name="Blye J."/>
            <person name="Boguslavskiy L."/>
            <person name="Bonnet C."/>
            <person name="Boukhgalter B."/>
            <person name="Bourzgui I."/>
            <person name="Brown A."/>
            <person name="Cahill P."/>
            <person name="Channer S."/>
            <person name="Cheshatsang Y."/>
            <person name="Chuda L."/>
            <person name="Citroen M."/>
            <person name="Collymore A."/>
            <person name="Cooke P."/>
            <person name="Costello M."/>
            <person name="D'Aco K."/>
            <person name="Daza R."/>
            <person name="De Haan G."/>
            <person name="DeGray S."/>
            <person name="DeMaso C."/>
            <person name="Dhargay N."/>
            <person name="Dooley K."/>
            <person name="Dooley E."/>
            <person name="Doricent M."/>
            <person name="Dorje P."/>
            <person name="Dorjee K."/>
            <person name="Dupes A."/>
            <person name="Elong R."/>
            <person name="Falk J."/>
            <person name="Farina A."/>
            <person name="Faro S."/>
            <person name="Ferguson D."/>
            <person name="Fisher S."/>
            <person name="Foley C.D."/>
            <person name="Franke A."/>
            <person name="Friedrich D."/>
            <person name="Gadbois L."/>
            <person name="Gearin G."/>
            <person name="Gearin C.R."/>
            <person name="Giannoukos G."/>
            <person name="Goode T."/>
            <person name="Graham J."/>
            <person name="Grandbois E."/>
            <person name="Grewal S."/>
            <person name="Gyaltsen K."/>
            <person name="Hafez N."/>
            <person name="Hagos B."/>
            <person name="Hall J."/>
            <person name="Henson C."/>
            <person name="Hollinger A."/>
            <person name="Honan T."/>
            <person name="Huard M.D."/>
            <person name="Hughes L."/>
            <person name="Hurhula B."/>
            <person name="Husby M.E."/>
            <person name="Kamat A."/>
            <person name="Kanga B."/>
            <person name="Kashin S."/>
            <person name="Khazanovich D."/>
            <person name="Kisner P."/>
            <person name="Lance K."/>
            <person name="Lara M."/>
            <person name="Lee W."/>
            <person name="Lennon N."/>
            <person name="Letendre F."/>
            <person name="LeVine R."/>
            <person name="Lipovsky A."/>
            <person name="Liu X."/>
            <person name="Liu J."/>
            <person name="Liu S."/>
            <person name="Lokyitsang T."/>
            <person name="Lokyitsang Y."/>
            <person name="Lubonja R."/>
            <person name="Lui A."/>
            <person name="MacDonald P."/>
            <person name="Magnisalis V."/>
            <person name="Maru K."/>
            <person name="Matthews C."/>
            <person name="McCusker W."/>
            <person name="McDonough S."/>
            <person name="Mehta T."/>
            <person name="Meldrim J."/>
            <person name="Meneus L."/>
            <person name="Mihai O."/>
            <person name="Mihalev A."/>
            <person name="Mihova T."/>
            <person name="Mittelman R."/>
            <person name="Mlenga V."/>
            <person name="Montmayeur A."/>
            <person name="Mulrain L."/>
            <person name="Navidi A."/>
            <person name="Naylor J."/>
            <person name="Negash T."/>
            <person name="Nguyen T."/>
            <person name="Nguyen N."/>
            <person name="Nicol R."/>
            <person name="Norbu C."/>
            <person name="Norbu N."/>
            <person name="Novod N."/>
            <person name="O'Neill B."/>
            <person name="Osman S."/>
            <person name="Markiewicz E."/>
            <person name="Oyono O.L."/>
            <person name="Patti C."/>
            <person name="Phunkhang P."/>
            <person name="Pierre F."/>
            <person name="Priest M."/>
            <person name="Raghuraman S."/>
            <person name="Rege F."/>
            <person name="Reyes R."/>
            <person name="Rise C."/>
            <person name="Rogov P."/>
            <person name="Ross K."/>
            <person name="Ryan E."/>
            <person name="Settipalli S."/>
            <person name="Shea T."/>
            <person name="Sherpa N."/>
            <person name="Shi L."/>
            <person name="Shih D."/>
            <person name="Sparrow T."/>
            <person name="Spaulding J."/>
            <person name="Stalker J."/>
            <person name="Stange-Thomann N."/>
            <person name="Stavropoulos S."/>
            <person name="Stone C."/>
            <person name="Strader C."/>
            <person name="Tesfaye S."/>
            <person name="Thomson T."/>
            <person name="Thoulutsang Y."/>
            <person name="Thoulutsang D."/>
            <person name="Topham K."/>
            <person name="Topping I."/>
            <person name="Tsamla T."/>
            <person name="Vassiliev H."/>
            <person name="Vo A."/>
            <person name="Wangchuk T."/>
            <person name="Wangdi T."/>
            <person name="Weiand M."/>
            <person name="Wilkinson J."/>
            <person name="Wilson A."/>
            <person name="Yadav S."/>
            <person name="Young G."/>
            <person name="Yu Q."/>
            <person name="Zembek L."/>
            <person name="Zhong D."/>
            <person name="Zimmer A."/>
            <person name="Zwirko Z."/>
            <person name="Jaffe D.B."/>
            <person name="Alvarez P."/>
            <person name="Brockman W."/>
            <person name="Butler J."/>
            <person name="Chin C."/>
            <person name="Gnerre S."/>
            <person name="Grabherr M."/>
            <person name="Kleber M."/>
            <person name="Mauceli E."/>
            <person name="MacCallum I."/>
        </authorList>
    </citation>
    <scope>NUCLEOTIDE SEQUENCE [LARGE SCALE GENOMIC DNA]</scope>
    <source>
        <strain evidence="8">Tucson 14030-0811.24</strain>
    </source>
</reference>
<dbReference type="Pfam" id="PF09446">
    <property type="entry name" value="VMA21"/>
    <property type="match status" value="2"/>
</dbReference>
<dbReference type="GO" id="GO:0070072">
    <property type="term" value="P:vacuolar proton-transporting V-type ATPase complex assembly"/>
    <property type="evidence" value="ECO:0007669"/>
    <property type="project" value="InterPro"/>
</dbReference>
<dbReference type="AlphaFoldDB" id="B4NL79"/>
<dbReference type="STRING" id="7260.B4NL79"/>
<evidence type="ECO:0000256" key="6">
    <source>
        <dbReference type="SAM" id="Phobius"/>
    </source>
</evidence>
<evidence type="ECO:0000313" key="8">
    <source>
        <dbReference type="Proteomes" id="UP000007798"/>
    </source>
</evidence>
<dbReference type="FunCoup" id="B4NL79">
    <property type="interactions" value="4"/>
</dbReference>
<dbReference type="GO" id="GO:0031410">
    <property type="term" value="C:cytoplasmic vesicle"/>
    <property type="evidence" value="ECO:0007669"/>
    <property type="project" value="UniProtKB-KW"/>
</dbReference>
<keyword evidence="8" id="KW-1185">Reference proteome</keyword>
<keyword evidence="5" id="KW-0968">Cytoplasmic vesicle</keyword>
<evidence type="ECO:0000313" key="7">
    <source>
        <dbReference type="EMBL" id="EDW84282.1"/>
    </source>
</evidence>
<sequence length="215" mass="24638">MFNRLPKLTANRNHHDDTANLAGHSQDLPNLEKATRNRTSRAFQFIYGMQQFLYLVAIFMLLPLLIYAGLKLFFARTFQDVNADIGSAIGTIVAVHILVIVYIIRLEFQREEKLQIWSEWNISAYQLISNNDQKRGPILIILMLLFYGSLIVLFPISVFFALKFIVLKNFFLITNMDIDIISVIGTVIAVHAAAGFYIYRVYYYGGSGKTMIKNN</sequence>
<dbReference type="InParanoid" id="B4NL79"/>
<dbReference type="Proteomes" id="UP000007798">
    <property type="component" value="Unassembled WGS sequence"/>
</dbReference>
<dbReference type="OMA" id="MSYCSLI"/>
<evidence type="ECO:0000256" key="4">
    <source>
        <dbReference type="ARBA" id="ARBA00023136"/>
    </source>
</evidence>
<keyword evidence="1 6" id="KW-0812">Transmembrane</keyword>
<feature type="transmembrane region" description="Helical" evidence="6">
    <location>
        <begin position="180"/>
        <end position="199"/>
    </location>
</feature>
<dbReference type="HOGENOM" id="CLU_1284517_0_0_1"/>
<keyword evidence="3 6" id="KW-1133">Transmembrane helix</keyword>
<dbReference type="EMBL" id="CH964272">
    <property type="protein sequence ID" value="EDW84282.1"/>
    <property type="molecule type" value="Genomic_DNA"/>
</dbReference>
<feature type="transmembrane region" description="Helical" evidence="6">
    <location>
        <begin position="138"/>
        <end position="160"/>
    </location>
</feature>
<dbReference type="KEGG" id="dwi:6651683"/>
<organism evidence="7 8">
    <name type="scientific">Drosophila willistoni</name>
    <name type="common">Fruit fly</name>
    <dbReference type="NCBI Taxonomy" id="7260"/>
    <lineage>
        <taxon>Eukaryota</taxon>
        <taxon>Metazoa</taxon>
        <taxon>Ecdysozoa</taxon>
        <taxon>Arthropoda</taxon>
        <taxon>Hexapoda</taxon>
        <taxon>Insecta</taxon>
        <taxon>Pterygota</taxon>
        <taxon>Neoptera</taxon>
        <taxon>Endopterygota</taxon>
        <taxon>Diptera</taxon>
        <taxon>Brachycera</taxon>
        <taxon>Muscomorpha</taxon>
        <taxon>Ephydroidea</taxon>
        <taxon>Drosophilidae</taxon>
        <taxon>Drosophila</taxon>
        <taxon>Sophophora</taxon>
    </lineage>
</organism>
<dbReference type="PhylomeDB" id="B4NL79"/>
<protein>
    <submittedName>
        <fullName evidence="7">Uncharacterized protein</fullName>
    </submittedName>
</protein>
<evidence type="ECO:0000256" key="5">
    <source>
        <dbReference type="ARBA" id="ARBA00023329"/>
    </source>
</evidence>
<gene>
    <name evidence="7" type="primary">Dwil\GK13232</name>
    <name evidence="7" type="ORF">Dwil_GK13232</name>
</gene>
<evidence type="ECO:0000256" key="3">
    <source>
        <dbReference type="ARBA" id="ARBA00022989"/>
    </source>
</evidence>
<feature type="transmembrane region" description="Helical" evidence="6">
    <location>
        <begin position="52"/>
        <end position="73"/>
    </location>
</feature>
<proteinExistence type="predicted"/>